<dbReference type="Proteomes" id="UP000821845">
    <property type="component" value="Chromosome 5"/>
</dbReference>
<reference evidence="1" key="1">
    <citation type="submission" date="2020-05" db="EMBL/GenBank/DDBJ databases">
        <title>Large-scale comparative analyses of tick genomes elucidate their genetic diversity and vector capacities.</title>
        <authorList>
            <person name="Jia N."/>
            <person name="Wang J."/>
            <person name="Shi W."/>
            <person name="Du L."/>
            <person name="Sun Y."/>
            <person name="Zhan W."/>
            <person name="Jiang J."/>
            <person name="Wang Q."/>
            <person name="Zhang B."/>
            <person name="Ji P."/>
            <person name="Sakyi L.B."/>
            <person name="Cui X."/>
            <person name="Yuan T."/>
            <person name="Jiang B."/>
            <person name="Yang W."/>
            <person name="Lam T.T.-Y."/>
            <person name="Chang Q."/>
            <person name="Ding S."/>
            <person name="Wang X."/>
            <person name="Zhu J."/>
            <person name="Ruan X."/>
            <person name="Zhao L."/>
            <person name="Wei J."/>
            <person name="Que T."/>
            <person name="Du C."/>
            <person name="Cheng J."/>
            <person name="Dai P."/>
            <person name="Han X."/>
            <person name="Huang E."/>
            <person name="Gao Y."/>
            <person name="Liu J."/>
            <person name="Shao H."/>
            <person name="Ye R."/>
            <person name="Li L."/>
            <person name="Wei W."/>
            <person name="Wang X."/>
            <person name="Wang C."/>
            <person name="Yang T."/>
            <person name="Huo Q."/>
            <person name="Li W."/>
            <person name="Guo W."/>
            <person name="Chen H."/>
            <person name="Zhou L."/>
            <person name="Ni X."/>
            <person name="Tian J."/>
            <person name="Zhou Y."/>
            <person name="Sheng Y."/>
            <person name="Liu T."/>
            <person name="Pan Y."/>
            <person name="Xia L."/>
            <person name="Li J."/>
            <person name="Zhao F."/>
            <person name="Cao W."/>
        </authorList>
    </citation>
    <scope>NUCLEOTIDE SEQUENCE</scope>
    <source>
        <strain evidence="1">Hyas-2018</strain>
    </source>
</reference>
<gene>
    <name evidence="1" type="ORF">HPB50_018085</name>
</gene>
<evidence type="ECO:0000313" key="2">
    <source>
        <dbReference type="Proteomes" id="UP000821845"/>
    </source>
</evidence>
<accession>A0ACB7S825</accession>
<organism evidence="1 2">
    <name type="scientific">Hyalomma asiaticum</name>
    <name type="common">Tick</name>
    <dbReference type="NCBI Taxonomy" id="266040"/>
    <lineage>
        <taxon>Eukaryota</taxon>
        <taxon>Metazoa</taxon>
        <taxon>Ecdysozoa</taxon>
        <taxon>Arthropoda</taxon>
        <taxon>Chelicerata</taxon>
        <taxon>Arachnida</taxon>
        <taxon>Acari</taxon>
        <taxon>Parasitiformes</taxon>
        <taxon>Ixodida</taxon>
        <taxon>Ixodoidea</taxon>
        <taxon>Ixodidae</taxon>
        <taxon>Hyalomminae</taxon>
        <taxon>Hyalomma</taxon>
    </lineage>
</organism>
<comment type="caution">
    <text evidence="1">The sequence shown here is derived from an EMBL/GenBank/DDBJ whole genome shotgun (WGS) entry which is preliminary data.</text>
</comment>
<sequence length="176" mass="19508">MLRFALATTDGIPTTRKENRGLLCCFLDVEEAYDNVPHASLFNCLSDLGLPEALLTAIKQLYSGNVVTASFARVTMEGDIYGQHEEIRRTALQGTVCSPAQEPVGIQKIPDGSGWSGNSERSAALLWDRMEQYPMRLCRETSGGPPSRLFMRKERFAPQVFEYLAATRGATLNFRG</sequence>
<evidence type="ECO:0000313" key="1">
    <source>
        <dbReference type="EMBL" id="KAH6930780.1"/>
    </source>
</evidence>
<protein>
    <submittedName>
        <fullName evidence="1">Uncharacterized protein</fullName>
    </submittedName>
</protein>
<keyword evidence="2" id="KW-1185">Reference proteome</keyword>
<name>A0ACB7S825_HYAAI</name>
<dbReference type="EMBL" id="CM023485">
    <property type="protein sequence ID" value="KAH6930780.1"/>
    <property type="molecule type" value="Genomic_DNA"/>
</dbReference>
<proteinExistence type="predicted"/>